<evidence type="ECO:0000259" key="1">
    <source>
        <dbReference type="Pfam" id="PF00561"/>
    </source>
</evidence>
<dbReference type="EMBL" id="JALHAT010000050">
    <property type="protein sequence ID" value="MCJ1962619.1"/>
    <property type="molecule type" value="Genomic_DNA"/>
</dbReference>
<accession>A0ABT0AHE0</accession>
<keyword evidence="3" id="KW-1185">Reference proteome</keyword>
<evidence type="ECO:0000313" key="3">
    <source>
        <dbReference type="Proteomes" id="UP001162802"/>
    </source>
</evidence>
<dbReference type="InterPro" id="IPR000073">
    <property type="entry name" value="AB_hydrolase_1"/>
</dbReference>
<dbReference type="RefSeq" id="WP_243802692.1">
    <property type="nucleotide sequence ID" value="NZ_JALHAT010000050.1"/>
</dbReference>
<evidence type="ECO:0000313" key="2">
    <source>
        <dbReference type="EMBL" id="MCJ1962619.1"/>
    </source>
</evidence>
<dbReference type="InterPro" id="IPR029058">
    <property type="entry name" value="AB_hydrolase_fold"/>
</dbReference>
<dbReference type="PANTHER" id="PTHR43194">
    <property type="entry name" value="HYDROLASE ALPHA/BETA FOLD FAMILY"/>
    <property type="match status" value="1"/>
</dbReference>
<organism evidence="2 3">
    <name type="scientific">Novosphingobium mangrovi</name>
    <name type="common">ex Hu et al. 2023</name>
    <dbReference type="NCBI Taxonomy" id="2930094"/>
    <lineage>
        <taxon>Bacteria</taxon>
        <taxon>Pseudomonadati</taxon>
        <taxon>Pseudomonadota</taxon>
        <taxon>Alphaproteobacteria</taxon>
        <taxon>Sphingomonadales</taxon>
        <taxon>Sphingomonadaceae</taxon>
        <taxon>Novosphingobium</taxon>
    </lineage>
</organism>
<comment type="caution">
    <text evidence="2">The sequence shown here is derived from an EMBL/GenBank/DDBJ whole genome shotgun (WGS) entry which is preliminary data.</text>
</comment>
<dbReference type="Pfam" id="PF00561">
    <property type="entry name" value="Abhydrolase_1"/>
    <property type="match status" value="1"/>
</dbReference>
<feature type="domain" description="AB hydrolase-1" evidence="1">
    <location>
        <begin position="44"/>
        <end position="223"/>
    </location>
</feature>
<reference evidence="2" key="1">
    <citation type="submission" date="2022-03" db="EMBL/GenBank/DDBJ databases">
        <title>Identification of a novel bacterium isolated from mangrove sediments.</title>
        <authorList>
            <person name="Pan X."/>
        </authorList>
    </citation>
    <scope>NUCLEOTIDE SEQUENCE</scope>
    <source>
        <strain evidence="2">B2637</strain>
    </source>
</reference>
<keyword evidence="2" id="KW-0378">Hydrolase</keyword>
<dbReference type="GO" id="GO:0016787">
    <property type="term" value="F:hydrolase activity"/>
    <property type="evidence" value="ECO:0007669"/>
    <property type="project" value="UniProtKB-KW"/>
</dbReference>
<sequence>MTAMPRGAEARQPLVLVPGLSCDETLWAAQVAGLADIADPMIGDTLHDDTLPAMARRILAAAPPRFALAGFSMGGYVAMEIWRQAPQRITRIAFLDTSAGADDADAARLRQAAITTARKRSLEAVLRGSLRRLVHPDTERATAEAVVAMALGVGLETYANQQRAIMARPDSRADLARINVPALVLAGAQDKLTPPGRARDIAAHTPGARLELVEQCGHMAPMEQGAAVTAHLRDWLAA</sequence>
<dbReference type="InterPro" id="IPR050228">
    <property type="entry name" value="Carboxylesterase_BioH"/>
</dbReference>
<protein>
    <submittedName>
        <fullName evidence="2">Alpha/beta hydrolase</fullName>
    </submittedName>
</protein>
<dbReference type="Proteomes" id="UP001162802">
    <property type="component" value="Unassembled WGS sequence"/>
</dbReference>
<name>A0ABT0AHE0_9SPHN</name>
<dbReference type="PANTHER" id="PTHR43194:SF5">
    <property type="entry name" value="PIMELOYL-[ACYL-CARRIER PROTEIN] METHYL ESTER ESTERASE"/>
    <property type="match status" value="1"/>
</dbReference>
<dbReference type="SUPFAM" id="SSF53474">
    <property type="entry name" value="alpha/beta-Hydrolases"/>
    <property type="match status" value="1"/>
</dbReference>
<dbReference type="Gene3D" id="3.40.50.1820">
    <property type="entry name" value="alpha/beta hydrolase"/>
    <property type="match status" value="1"/>
</dbReference>
<gene>
    <name evidence="2" type="ORF">MTR65_18185</name>
</gene>
<proteinExistence type="predicted"/>